<evidence type="ECO:0000256" key="1">
    <source>
        <dbReference type="SAM" id="Coils"/>
    </source>
</evidence>
<name>A0ABR3RWY8_9PLEO</name>
<protein>
    <submittedName>
        <fullName evidence="2">Uncharacterized protein</fullName>
    </submittedName>
</protein>
<feature type="coiled-coil region" evidence="1">
    <location>
        <begin position="74"/>
        <end position="208"/>
    </location>
</feature>
<reference evidence="2 3" key="1">
    <citation type="submission" date="2024-02" db="EMBL/GenBank/DDBJ databases">
        <title>De novo assembly and annotation of 12 fungi associated with fruit tree decline syndrome in Ontario, Canada.</title>
        <authorList>
            <person name="Sulman M."/>
            <person name="Ellouze W."/>
            <person name="Ilyukhin E."/>
        </authorList>
    </citation>
    <scope>NUCLEOTIDE SEQUENCE [LARGE SCALE GENOMIC DNA]</scope>
    <source>
        <strain evidence="2 3">M97-236</strain>
    </source>
</reference>
<evidence type="ECO:0000313" key="3">
    <source>
        <dbReference type="Proteomes" id="UP001521222"/>
    </source>
</evidence>
<proteinExistence type="predicted"/>
<sequence length="233" mass="26655">MNTPKVAKRMQQTIKNFKTKLKNVKHLTNNQLPKNDKGVDVNLSVAWIDFMNKQLERFLKRGSDWLKDMIKDGLTEYEKALKLLLEEQKAIKAENAEKDAKKKKTLQDKRTTARNKAIKAIDDKEKNLATAATAMNKAKSDFQATEDIIDKITNNAKKDAEKINQKYEAKKTALTKAKGKLTTAKKQIGKAERELVKYNNTLLRLEIEGLQKDIVYLHAFKKARLGLKMPKAE</sequence>
<keyword evidence="3" id="KW-1185">Reference proteome</keyword>
<keyword evidence="1" id="KW-0175">Coiled coil</keyword>
<comment type="caution">
    <text evidence="2">The sequence shown here is derived from an EMBL/GenBank/DDBJ whole genome shotgun (WGS) entry which is preliminary data.</text>
</comment>
<dbReference type="EMBL" id="JAKIXB020000005">
    <property type="protein sequence ID" value="KAL1608927.1"/>
    <property type="molecule type" value="Genomic_DNA"/>
</dbReference>
<dbReference type="Proteomes" id="UP001521222">
    <property type="component" value="Unassembled WGS sequence"/>
</dbReference>
<organism evidence="2 3">
    <name type="scientific">Nothophoma quercina</name>
    <dbReference type="NCBI Taxonomy" id="749835"/>
    <lineage>
        <taxon>Eukaryota</taxon>
        <taxon>Fungi</taxon>
        <taxon>Dikarya</taxon>
        <taxon>Ascomycota</taxon>
        <taxon>Pezizomycotina</taxon>
        <taxon>Dothideomycetes</taxon>
        <taxon>Pleosporomycetidae</taxon>
        <taxon>Pleosporales</taxon>
        <taxon>Pleosporineae</taxon>
        <taxon>Didymellaceae</taxon>
        <taxon>Nothophoma</taxon>
    </lineage>
</organism>
<accession>A0ABR3RWY8</accession>
<evidence type="ECO:0000313" key="2">
    <source>
        <dbReference type="EMBL" id="KAL1608927.1"/>
    </source>
</evidence>
<gene>
    <name evidence="2" type="ORF">SLS59_002119</name>
</gene>